<accession>A0A423X8L6</accession>
<dbReference type="Proteomes" id="UP000283895">
    <property type="component" value="Unassembled WGS sequence"/>
</dbReference>
<dbReference type="AlphaFoldDB" id="A0A423X8L6"/>
<name>A0A423X8L6_9PEZI</name>
<sequence length="321" mass="36865">MAPRTDPYTIRTKNLHQRYGLSKNFMQLLASLQDHRRGIGDPDALGRWMRMSHQMRKTCTDTISCLAESMQKNPTPDCVAECTSLISSCTELLKFANEPKKETSFPFMRLPAEIRQRVYKFYFLNLFTSDEPGKSVIICNTRTGCLCPPHESFRTKSAFPIKMHLCFVSGDIKDELLAQWYKTQRFHFACCCELNERLRTSASLRQNLKTLIIHWTGPKSDEAFKLLKQVTTLRSLTIEVSKSTTNCVSKREASVTVYFRSKPARLCDALGYDELVSLRGLEEVGVEHVQGRQALRRTHEERMCLENALMDHVKARPEGQN</sequence>
<protein>
    <submittedName>
        <fullName evidence="1">Uncharacterized protein</fullName>
    </submittedName>
</protein>
<organism evidence="1 2">
    <name type="scientific">Cytospora schulzeri</name>
    <dbReference type="NCBI Taxonomy" id="448051"/>
    <lineage>
        <taxon>Eukaryota</taxon>
        <taxon>Fungi</taxon>
        <taxon>Dikarya</taxon>
        <taxon>Ascomycota</taxon>
        <taxon>Pezizomycotina</taxon>
        <taxon>Sordariomycetes</taxon>
        <taxon>Sordariomycetidae</taxon>
        <taxon>Diaporthales</taxon>
        <taxon>Cytosporaceae</taxon>
        <taxon>Cytospora</taxon>
    </lineage>
</organism>
<dbReference type="EMBL" id="LKEA01000001">
    <property type="protein sequence ID" value="ROW12305.1"/>
    <property type="molecule type" value="Genomic_DNA"/>
</dbReference>
<dbReference type="OrthoDB" id="4761172at2759"/>
<gene>
    <name evidence="1" type="ORF">VMCG_00283</name>
</gene>
<keyword evidence="2" id="KW-1185">Reference proteome</keyword>
<reference evidence="1 2" key="1">
    <citation type="submission" date="2015-09" db="EMBL/GenBank/DDBJ databases">
        <title>Host preference determinants of Valsa canker pathogens revealed by comparative genomics.</title>
        <authorList>
            <person name="Yin Z."/>
            <person name="Huang L."/>
        </authorList>
    </citation>
    <scope>NUCLEOTIDE SEQUENCE [LARGE SCALE GENOMIC DNA]</scope>
    <source>
        <strain evidence="1 2">03-1</strain>
    </source>
</reference>
<comment type="caution">
    <text evidence="1">The sequence shown here is derived from an EMBL/GenBank/DDBJ whole genome shotgun (WGS) entry which is preliminary data.</text>
</comment>
<evidence type="ECO:0000313" key="2">
    <source>
        <dbReference type="Proteomes" id="UP000283895"/>
    </source>
</evidence>
<proteinExistence type="predicted"/>
<evidence type="ECO:0000313" key="1">
    <source>
        <dbReference type="EMBL" id="ROW12305.1"/>
    </source>
</evidence>